<keyword evidence="3" id="KW-1185">Reference proteome</keyword>
<comment type="caution">
    <text evidence="2">The sequence shown here is derived from an EMBL/GenBank/DDBJ whole genome shotgun (WGS) entry which is preliminary data.</text>
</comment>
<accession>A0A448XP34</accession>
<sequence length="165" mass="18016">MDYLREQYHIRPNEFITFDAMRHAAQCLGRAIRGKSDYGVLVMADKRYARSDKRSKLPAWIQAQMNDAFVNLSTEEAVQAARRFLRLMGQPFKQANQLGLALLTREQAARLATSVGEATARAHRLLPGPTAVSMSSLSTLGSTADPGPTSVASVLPIANSATVIK</sequence>
<organism evidence="2 3">
    <name type="scientific">Protopolystoma xenopodis</name>
    <dbReference type="NCBI Taxonomy" id="117903"/>
    <lineage>
        <taxon>Eukaryota</taxon>
        <taxon>Metazoa</taxon>
        <taxon>Spiralia</taxon>
        <taxon>Lophotrochozoa</taxon>
        <taxon>Platyhelminthes</taxon>
        <taxon>Monogenea</taxon>
        <taxon>Polyopisthocotylea</taxon>
        <taxon>Polystomatidea</taxon>
        <taxon>Polystomatidae</taxon>
        <taxon>Protopolystoma</taxon>
    </lineage>
</organism>
<dbReference type="GO" id="GO:0005634">
    <property type="term" value="C:nucleus"/>
    <property type="evidence" value="ECO:0007669"/>
    <property type="project" value="TreeGrafter"/>
</dbReference>
<feature type="domain" description="ATP-dependent helicase C-terminal" evidence="1">
    <location>
        <begin position="1"/>
        <end position="63"/>
    </location>
</feature>
<evidence type="ECO:0000259" key="1">
    <source>
        <dbReference type="Pfam" id="PF13307"/>
    </source>
</evidence>
<dbReference type="OrthoDB" id="272481at2759"/>
<dbReference type="GO" id="GO:0005524">
    <property type="term" value="F:ATP binding"/>
    <property type="evidence" value="ECO:0007669"/>
    <property type="project" value="InterPro"/>
</dbReference>
<evidence type="ECO:0000313" key="3">
    <source>
        <dbReference type="Proteomes" id="UP000784294"/>
    </source>
</evidence>
<dbReference type="GO" id="GO:0016818">
    <property type="term" value="F:hydrolase activity, acting on acid anhydrides, in phosphorus-containing anhydrides"/>
    <property type="evidence" value="ECO:0007669"/>
    <property type="project" value="InterPro"/>
</dbReference>
<dbReference type="GO" id="GO:0045951">
    <property type="term" value="P:positive regulation of mitotic recombination"/>
    <property type="evidence" value="ECO:0007669"/>
    <property type="project" value="TreeGrafter"/>
</dbReference>
<dbReference type="Gene3D" id="3.40.50.300">
    <property type="entry name" value="P-loop containing nucleotide triphosphate hydrolases"/>
    <property type="match status" value="1"/>
</dbReference>
<dbReference type="GO" id="GO:0003684">
    <property type="term" value="F:damaged DNA binding"/>
    <property type="evidence" value="ECO:0007669"/>
    <property type="project" value="TreeGrafter"/>
</dbReference>
<proteinExistence type="predicted"/>
<name>A0A448XP34_9PLAT</name>
<gene>
    <name evidence="2" type="ORF">PXEA_LOCUS34823</name>
</gene>
<dbReference type="EMBL" id="CAAALY010269080">
    <property type="protein sequence ID" value="VEL41383.1"/>
    <property type="molecule type" value="Genomic_DNA"/>
</dbReference>
<dbReference type="Pfam" id="PF13307">
    <property type="entry name" value="Helicase_C_2"/>
    <property type="match status" value="1"/>
</dbReference>
<dbReference type="PANTHER" id="PTHR11472:SF1">
    <property type="entry name" value="GENERAL TRANSCRIPTION AND DNA REPAIR FACTOR IIH HELICASE SUBUNIT XPD"/>
    <property type="match status" value="1"/>
</dbReference>
<evidence type="ECO:0000313" key="2">
    <source>
        <dbReference type="EMBL" id="VEL41383.1"/>
    </source>
</evidence>
<reference evidence="2" key="1">
    <citation type="submission" date="2018-11" db="EMBL/GenBank/DDBJ databases">
        <authorList>
            <consortium name="Pathogen Informatics"/>
        </authorList>
    </citation>
    <scope>NUCLEOTIDE SEQUENCE</scope>
</reference>
<dbReference type="PANTHER" id="PTHR11472">
    <property type="entry name" value="DNA REPAIR DEAD HELICASE RAD3/XP-D SUBFAMILY MEMBER"/>
    <property type="match status" value="1"/>
</dbReference>
<dbReference type="GO" id="GO:0006366">
    <property type="term" value="P:transcription by RNA polymerase II"/>
    <property type="evidence" value="ECO:0007669"/>
    <property type="project" value="TreeGrafter"/>
</dbReference>
<dbReference type="InterPro" id="IPR045028">
    <property type="entry name" value="DinG/Rad3-like"/>
</dbReference>
<protein>
    <recommendedName>
        <fullName evidence="1">ATP-dependent helicase C-terminal domain-containing protein</fullName>
    </recommendedName>
</protein>
<dbReference type="InterPro" id="IPR006555">
    <property type="entry name" value="ATP-dep_Helicase_C"/>
</dbReference>
<dbReference type="GO" id="GO:0003678">
    <property type="term" value="F:DNA helicase activity"/>
    <property type="evidence" value="ECO:0007669"/>
    <property type="project" value="TreeGrafter"/>
</dbReference>
<dbReference type="Proteomes" id="UP000784294">
    <property type="component" value="Unassembled WGS sequence"/>
</dbReference>
<dbReference type="InterPro" id="IPR027417">
    <property type="entry name" value="P-loop_NTPase"/>
</dbReference>
<dbReference type="AlphaFoldDB" id="A0A448XP34"/>